<dbReference type="RefSeq" id="WP_150667112.1">
    <property type="nucleotide sequence ID" value="NZ_CABPSB010000001.1"/>
</dbReference>
<keyword evidence="2" id="KW-1185">Reference proteome</keyword>
<gene>
    <name evidence="1" type="ORF">PAN31108_00282</name>
</gene>
<accession>A0A5E4RR14</accession>
<reference evidence="1 2" key="1">
    <citation type="submission" date="2019-08" db="EMBL/GenBank/DDBJ databases">
        <authorList>
            <person name="Peeters C."/>
        </authorList>
    </citation>
    <scope>NUCLEOTIDE SEQUENCE [LARGE SCALE GENOMIC DNA]</scope>
    <source>
        <strain evidence="1 2">LMG 31108</strain>
    </source>
</reference>
<evidence type="ECO:0000313" key="2">
    <source>
        <dbReference type="Proteomes" id="UP000406256"/>
    </source>
</evidence>
<evidence type="ECO:0000313" key="1">
    <source>
        <dbReference type="EMBL" id="VVD64479.1"/>
    </source>
</evidence>
<evidence type="ECO:0008006" key="3">
    <source>
        <dbReference type="Google" id="ProtNLM"/>
    </source>
</evidence>
<dbReference type="AlphaFoldDB" id="A0A5E4RR14"/>
<dbReference type="EMBL" id="CABPSB010000001">
    <property type="protein sequence ID" value="VVD64479.1"/>
    <property type="molecule type" value="Genomic_DNA"/>
</dbReference>
<proteinExistence type="predicted"/>
<dbReference type="Pfam" id="PF16290">
    <property type="entry name" value="DUF4936"/>
    <property type="match status" value="1"/>
</dbReference>
<dbReference type="OrthoDB" id="8527613at2"/>
<organism evidence="1 2">
    <name type="scientific">Pandoraea anhela</name>
    <dbReference type="NCBI Taxonomy" id="2508295"/>
    <lineage>
        <taxon>Bacteria</taxon>
        <taxon>Pseudomonadati</taxon>
        <taxon>Pseudomonadota</taxon>
        <taxon>Betaproteobacteria</taxon>
        <taxon>Burkholderiales</taxon>
        <taxon>Burkholderiaceae</taxon>
        <taxon>Pandoraea</taxon>
    </lineage>
</organism>
<sequence length="104" mass="11355">MDCYVYYRVSTTHAAAARLAVTQLFALTASRFGIVGRLQTRADASVNDVANGQVTWMERYDDIDAAFLAALPTMVTECGLVAWLEGERHVECFVDVPAPLAPCV</sequence>
<protein>
    <recommendedName>
        <fullName evidence="3">DUF4936 domain-containing protein</fullName>
    </recommendedName>
</protein>
<dbReference type="Proteomes" id="UP000406256">
    <property type="component" value="Unassembled WGS sequence"/>
</dbReference>
<name>A0A5E4RR14_9BURK</name>
<dbReference type="InterPro" id="IPR032556">
    <property type="entry name" value="DUF4936"/>
</dbReference>